<dbReference type="STRING" id="7757.ENSPMAP00000001767"/>
<dbReference type="PROSITE" id="PS51225">
    <property type="entry name" value="MARVEL"/>
    <property type="match status" value="1"/>
</dbReference>
<proteinExistence type="inferred from homology"/>
<dbReference type="Ensembl" id="ENSPMAT00000001776.1">
    <property type="protein sequence ID" value="ENSPMAP00000001767.1"/>
    <property type="gene ID" value="ENSPMAG00000001596.1"/>
</dbReference>
<reference evidence="9" key="2">
    <citation type="submission" date="2025-09" db="UniProtKB">
        <authorList>
            <consortium name="Ensembl"/>
        </authorList>
    </citation>
    <scope>IDENTIFICATION</scope>
</reference>
<feature type="region of interest" description="Disordered" evidence="7">
    <location>
        <begin position="194"/>
        <end position="225"/>
    </location>
</feature>
<comment type="subcellular location">
    <subcellularLocation>
        <location evidence="1 6">Membrane</location>
        <topology evidence="1 6">Multi-pass membrane protein</topology>
    </subcellularLocation>
</comment>
<feature type="transmembrane region" description="Helical" evidence="6">
    <location>
        <begin position="109"/>
        <end position="131"/>
    </location>
</feature>
<name>S4R986_PETMA</name>
<dbReference type="GO" id="GO:0030672">
    <property type="term" value="C:synaptic vesicle membrane"/>
    <property type="evidence" value="ECO:0007669"/>
    <property type="project" value="TreeGrafter"/>
</dbReference>
<feature type="transmembrane region" description="Helical" evidence="6">
    <location>
        <begin position="75"/>
        <end position="97"/>
    </location>
</feature>
<sequence length="225" mass="24776">MEGAEESGFGAGRAGGVFDIVAFLKKPLTILRLLSWWLFAVVVLACITNEGYANFGQKEPSIQCIFNLNGDACRYGVAIGVIAFLAATLLLVLDLYVPSIVGPLDRKNILRVEVVFSVLWTFMWFVGFCFLTNQWSKTSEQKNGDAARASISFAFFSIFIWGSLTYNAYKRYQVLSDPFSQSYADPSGTPYAPYTAGSGVDSRDSYQQGPFTEAGTARGYQDPSY</sequence>
<dbReference type="PANTHER" id="PTHR10838">
    <property type="entry name" value="SYNAPTOGYRIN"/>
    <property type="match status" value="1"/>
</dbReference>
<dbReference type="InterPro" id="IPR016579">
    <property type="entry name" value="Synaptogyrin"/>
</dbReference>
<dbReference type="GO" id="GO:0031594">
    <property type="term" value="C:neuromuscular junction"/>
    <property type="evidence" value="ECO:0007669"/>
    <property type="project" value="TreeGrafter"/>
</dbReference>
<reference evidence="9" key="1">
    <citation type="submission" date="2025-08" db="UniProtKB">
        <authorList>
            <consortium name="Ensembl"/>
        </authorList>
    </citation>
    <scope>IDENTIFICATION</scope>
</reference>
<evidence type="ECO:0000256" key="7">
    <source>
        <dbReference type="SAM" id="MobiDB-lite"/>
    </source>
</evidence>
<feature type="domain" description="MARVEL" evidence="8">
    <location>
        <begin position="23"/>
        <end position="173"/>
    </location>
</feature>
<organism evidence="9">
    <name type="scientific">Petromyzon marinus</name>
    <name type="common">Sea lamprey</name>
    <dbReference type="NCBI Taxonomy" id="7757"/>
    <lineage>
        <taxon>Eukaryota</taxon>
        <taxon>Metazoa</taxon>
        <taxon>Chordata</taxon>
        <taxon>Craniata</taxon>
        <taxon>Vertebrata</taxon>
        <taxon>Cyclostomata</taxon>
        <taxon>Hyperoartia</taxon>
        <taxon>Petromyzontiformes</taxon>
        <taxon>Petromyzontidae</taxon>
        <taxon>Petromyzon</taxon>
    </lineage>
</organism>
<dbReference type="InterPro" id="IPR008253">
    <property type="entry name" value="Marvel"/>
</dbReference>
<accession>S4R986</accession>
<keyword evidence="3 6" id="KW-0812">Transmembrane</keyword>
<evidence type="ECO:0000256" key="5">
    <source>
        <dbReference type="ARBA" id="ARBA00023136"/>
    </source>
</evidence>
<feature type="transmembrane region" description="Helical" evidence="6">
    <location>
        <begin position="33"/>
        <end position="55"/>
    </location>
</feature>
<dbReference type="OMA" id="LACITNE"/>
<evidence type="ECO:0000259" key="8">
    <source>
        <dbReference type="PROSITE" id="PS51225"/>
    </source>
</evidence>
<keyword evidence="4 6" id="KW-1133">Transmembrane helix</keyword>
<dbReference type="AlphaFoldDB" id="S4R986"/>
<evidence type="ECO:0000256" key="3">
    <source>
        <dbReference type="ARBA" id="ARBA00022692"/>
    </source>
</evidence>
<evidence type="ECO:0000256" key="1">
    <source>
        <dbReference type="ARBA" id="ARBA00004141"/>
    </source>
</evidence>
<evidence type="ECO:0000256" key="4">
    <source>
        <dbReference type="ARBA" id="ARBA00022989"/>
    </source>
</evidence>
<protein>
    <recommendedName>
        <fullName evidence="6">Synaptogyrin</fullName>
    </recommendedName>
</protein>
<dbReference type="GeneTree" id="ENSGT00950000182935"/>
<comment type="similarity">
    <text evidence="2 6">Belongs to the synaptogyrin family.</text>
</comment>
<keyword evidence="5 6" id="KW-0472">Membrane</keyword>
<dbReference type="HOGENOM" id="CLU_079186_0_1_1"/>
<dbReference type="PANTHER" id="PTHR10838:SF19">
    <property type="entry name" value="SYNAPTOGYRIN-2 LIKE PROTEIN-RELATED"/>
    <property type="match status" value="1"/>
</dbReference>
<evidence type="ECO:0000313" key="9">
    <source>
        <dbReference type="Ensembl" id="ENSPMAP00000001767.1"/>
    </source>
</evidence>
<evidence type="ECO:0000256" key="2">
    <source>
        <dbReference type="ARBA" id="ARBA00010252"/>
    </source>
</evidence>
<dbReference type="PIRSF" id="PIRSF011282">
    <property type="entry name" value="Synaptogyrin"/>
    <property type="match status" value="1"/>
</dbReference>
<evidence type="ECO:0000256" key="6">
    <source>
        <dbReference type="PIRNR" id="PIRNR011282"/>
    </source>
</evidence>
<feature type="transmembrane region" description="Helical" evidence="6">
    <location>
        <begin position="151"/>
        <end position="169"/>
    </location>
</feature>
<dbReference type="Pfam" id="PF01284">
    <property type="entry name" value="MARVEL"/>
    <property type="match status" value="1"/>
</dbReference>